<feature type="binding site" evidence="11">
    <location>
        <position position="121"/>
    </location>
    <ligand>
        <name>ATP</name>
        <dbReference type="ChEBI" id="CHEBI:30616"/>
    </ligand>
</feature>
<dbReference type="InterPro" id="IPR001650">
    <property type="entry name" value="Helicase_C-like"/>
</dbReference>
<evidence type="ECO:0000256" key="11">
    <source>
        <dbReference type="HAMAP-Rule" id="MF_01382"/>
    </source>
</evidence>
<keyword evidence="2 11" id="KW-1003">Cell membrane</keyword>
<dbReference type="SUPFAM" id="SSF52540">
    <property type="entry name" value="P-loop containing nucleoside triphosphate hydrolases"/>
    <property type="match status" value="2"/>
</dbReference>
<dbReference type="GO" id="GO:0017038">
    <property type="term" value="P:protein import"/>
    <property type="evidence" value="ECO:0007669"/>
    <property type="project" value="InterPro"/>
</dbReference>
<evidence type="ECO:0000256" key="8">
    <source>
        <dbReference type="ARBA" id="ARBA00022967"/>
    </source>
</evidence>
<dbReference type="GO" id="GO:0005886">
    <property type="term" value="C:plasma membrane"/>
    <property type="evidence" value="ECO:0007669"/>
    <property type="project" value="UniProtKB-SubCell"/>
</dbReference>
<dbReference type="AlphaFoldDB" id="A0A1M7AC00"/>
<dbReference type="GO" id="GO:0043952">
    <property type="term" value="P:protein transport by the Sec complex"/>
    <property type="evidence" value="ECO:0007669"/>
    <property type="project" value="TreeGrafter"/>
</dbReference>
<dbReference type="InterPro" id="IPR014001">
    <property type="entry name" value="Helicase_ATP-bd"/>
</dbReference>
<feature type="binding site" evidence="11">
    <location>
        <position position="556"/>
    </location>
    <ligand>
        <name>ATP</name>
        <dbReference type="ChEBI" id="CHEBI:30616"/>
    </ligand>
</feature>
<feature type="domain" description="Helicase ATP-binding" evidence="13">
    <location>
        <begin position="123"/>
        <end position="302"/>
    </location>
</feature>
<dbReference type="EC" id="7.4.2.8" evidence="11"/>
<keyword evidence="6 11" id="KW-0067">ATP-binding</keyword>
<dbReference type="GO" id="GO:0065002">
    <property type="term" value="P:intracellular protein transmembrane transport"/>
    <property type="evidence" value="ECO:0007669"/>
    <property type="project" value="UniProtKB-UniRule"/>
</dbReference>
<dbReference type="InterPro" id="IPR000185">
    <property type="entry name" value="SecA"/>
</dbReference>
<evidence type="ECO:0000256" key="2">
    <source>
        <dbReference type="ARBA" id="ARBA00022475"/>
    </source>
</evidence>
<dbReference type="EMBL" id="LT670844">
    <property type="protein sequence ID" value="SHL40202.1"/>
    <property type="molecule type" value="Genomic_DNA"/>
</dbReference>
<evidence type="ECO:0000259" key="13">
    <source>
        <dbReference type="PROSITE" id="PS51192"/>
    </source>
</evidence>
<keyword evidence="10 11" id="KW-0472">Membrane</keyword>
<organism evidence="16 17">
    <name type="scientific">Bradyrhizobium lablabi</name>
    <dbReference type="NCBI Taxonomy" id="722472"/>
    <lineage>
        <taxon>Bacteria</taxon>
        <taxon>Pseudomonadati</taxon>
        <taxon>Pseudomonadota</taxon>
        <taxon>Alphaproteobacteria</taxon>
        <taxon>Hyphomicrobiales</taxon>
        <taxon>Nitrobacteraceae</taxon>
        <taxon>Bradyrhizobium</taxon>
    </lineage>
</organism>
<evidence type="ECO:0000313" key="17">
    <source>
        <dbReference type="Proteomes" id="UP000189935"/>
    </source>
</evidence>
<dbReference type="FunFam" id="3.40.50.300:FF:000429">
    <property type="entry name" value="Preprotein translocase subunit SecA"/>
    <property type="match status" value="1"/>
</dbReference>
<accession>A0A1M7AC00</accession>
<dbReference type="InterPro" id="IPR027417">
    <property type="entry name" value="P-loop_NTPase"/>
</dbReference>
<dbReference type="GO" id="GO:0005524">
    <property type="term" value="F:ATP binding"/>
    <property type="evidence" value="ECO:0007669"/>
    <property type="project" value="UniProtKB-UniRule"/>
</dbReference>
<protein>
    <recommendedName>
        <fullName evidence="11">Protein translocase subunit SecA</fullName>
        <ecNumber evidence="11">7.4.2.8</ecNumber>
    </recommendedName>
</protein>
<dbReference type="PROSITE" id="PS51196">
    <property type="entry name" value="SECA_MOTOR_DEAD"/>
    <property type="match status" value="1"/>
</dbReference>
<comment type="function">
    <text evidence="11">Part of the Sec protein translocase complex. Interacts with the SecYEG preprotein conducting channel. Has a central role in coupling the hydrolysis of ATP to the transfer of proteins into and across the cell membrane, serving both as a receptor for the preprotein-SecB complex and as an ATP-driven molecular motor driving the stepwise translocation of polypeptide chains across the membrane.</text>
</comment>
<keyword evidence="4" id="KW-0997">Cell inner membrane</keyword>
<comment type="similarity">
    <text evidence="11">Belongs to the SecA family.</text>
</comment>
<dbReference type="InterPro" id="IPR020937">
    <property type="entry name" value="SecA_CS"/>
</dbReference>
<reference evidence="16 17" key="1">
    <citation type="submission" date="2016-11" db="EMBL/GenBank/DDBJ databases">
        <authorList>
            <person name="Jaros S."/>
            <person name="Januszkiewicz K."/>
            <person name="Wedrychowicz H."/>
        </authorList>
    </citation>
    <scope>NUCLEOTIDE SEQUENCE [LARGE SCALE GENOMIC DNA]</scope>
    <source>
        <strain evidence="16 17">GAS499</strain>
    </source>
</reference>
<comment type="catalytic activity">
    <reaction evidence="11">
        <text>ATP + H2O + cellular proteinSide 1 = ADP + phosphate + cellular proteinSide 2.</text>
        <dbReference type="EC" id="7.4.2.8"/>
    </reaction>
</comment>
<keyword evidence="1 11" id="KW-0813">Transport</keyword>
<evidence type="ECO:0000256" key="1">
    <source>
        <dbReference type="ARBA" id="ARBA00022448"/>
    </source>
</evidence>
<keyword evidence="5 11" id="KW-0547">Nucleotide-binding</keyword>
<comment type="subunit">
    <text evidence="11">Monomer and homodimer. Part of the essential Sec protein translocation apparatus which comprises SecA, SecYEG and auxiliary proteins SecDF-YajC and YidC.</text>
</comment>
<evidence type="ECO:0000256" key="9">
    <source>
        <dbReference type="ARBA" id="ARBA00023010"/>
    </source>
</evidence>
<keyword evidence="7 11" id="KW-0653">Protein transport</keyword>
<dbReference type="InterPro" id="IPR044722">
    <property type="entry name" value="SecA_SF2_C"/>
</dbReference>
<feature type="compositionally biased region" description="Basic and acidic residues" evidence="12">
    <location>
        <begin position="653"/>
        <end position="669"/>
    </location>
</feature>
<dbReference type="InterPro" id="IPR011115">
    <property type="entry name" value="SecA_DEAD"/>
</dbReference>
<dbReference type="GO" id="GO:0008564">
    <property type="term" value="F:protein-exporting ATPase activity"/>
    <property type="evidence" value="ECO:0007669"/>
    <property type="project" value="UniProtKB-EC"/>
</dbReference>
<dbReference type="CDD" id="cd18803">
    <property type="entry name" value="SF2_C_secA"/>
    <property type="match status" value="1"/>
</dbReference>
<dbReference type="GO" id="GO:0031522">
    <property type="term" value="C:cell envelope Sec protein transport complex"/>
    <property type="evidence" value="ECO:0007669"/>
    <property type="project" value="TreeGrafter"/>
</dbReference>
<evidence type="ECO:0000313" key="16">
    <source>
        <dbReference type="EMBL" id="SHL40202.1"/>
    </source>
</evidence>
<evidence type="ECO:0000256" key="6">
    <source>
        <dbReference type="ARBA" id="ARBA00022840"/>
    </source>
</evidence>
<gene>
    <name evidence="11" type="primary">secA</name>
    <name evidence="16" type="ORF">SAMN05444159_5810</name>
</gene>
<evidence type="ECO:0000256" key="5">
    <source>
        <dbReference type="ARBA" id="ARBA00022741"/>
    </source>
</evidence>
<comment type="subcellular location">
    <subcellularLocation>
        <location evidence="11">Cell membrane</location>
        <topology evidence="11">Peripheral membrane protein</topology>
        <orientation evidence="11">Cytoplasmic side</orientation>
    </subcellularLocation>
    <subcellularLocation>
        <location evidence="11">Cytoplasm</location>
    </subcellularLocation>
    <text evidence="11">Distribution is 50-50.</text>
</comment>
<keyword evidence="8 11" id="KW-1278">Translocase</keyword>
<sequence length="679" mass="75941">MFEAMRPSRRLWSGEESITPYPERNQPEPSKIDRFIAETSAALIFRFRRKGGSGLARMADAVDALAAQFAGLDDAALRATAATLRAELTRHGFRPDIVARTFALVRETSARLLGLRHHRSQIMGGWAMLNGGLAEMETGEGKTITALLPAVTAALASHSVHIITVNEYLAERDSEQTRPIYEALGLTVGVVRREQPNADRKAAYDCDVTFCTNSDLVFDYLRDRMALGRYRARPRLLVNELLLGQRRAAGSSLLLRGLHFVIIDEADSVLIDEARTPLILSAGDDEPDAPLYYRALALARLLQRNVDFKIDETRHSVHLTLQGRKQLSHLVAREGGSAENFLWQSRRACDELLEQALTALHLFRLDKHYIVAEGKVQIVDEYTGRVMPDRSWERGLHQMIEAKEGCEISGQRMTQARITYQRFFRRYLKLSGMSGTIGEAAGELWAVYGLKVIRIPTHRPLRRRNLGTRLFANNADKWRTVVERARHMRSIGRPVLVGTRSVAASEQVSRALAEAGRIEHEVLNARQDKQEADIVAAAGQPGRITVATNMAGRGTDIKLTADVVEAGGLHVIITEFHESARIDRQLFGRCARQGNPGTFEAIVSLEDELFHRFVGSQLWAIARTLVQATRSEFVSRLVGGLLRLIAQRNAERTHAKTRRETVEQDKRLDQSLAFAGKSE</sequence>
<dbReference type="HAMAP" id="MF_01382">
    <property type="entry name" value="SecA"/>
    <property type="match status" value="1"/>
</dbReference>
<dbReference type="InterPro" id="IPR014018">
    <property type="entry name" value="SecA_motor_DEAD"/>
</dbReference>
<dbReference type="Pfam" id="PF07517">
    <property type="entry name" value="SecA_DEAD"/>
    <property type="match status" value="1"/>
</dbReference>
<name>A0A1M7AC00_9BRAD</name>
<evidence type="ECO:0000256" key="7">
    <source>
        <dbReference type="ARBA" id="ARBA00022927"/>
    </source>
</evidence>
<keyword evidence="9 11" id="KW-0811">Translocation</keyword>
<dbReference type="SUPFAM" id="SSF81767">
    <property type="entry name" value="Pre-protein crosslinking domain of SecA"/>
    <property type="match status" value="1"/>
</dbReference>
<dbReference type="CDD" id="cd17928">
    <property type="entry name" value="DEXDc_SecA"/>
    <property type="match status" value="1"/>
</dbReference>
<dbReference type="GO" id="GO:0005829">
    <property type="term" value="C:cytosol"/>
    <property type="evidence" value="ECO:0007669"/>
    <property type="project" value="TreeGrafter"/>
</dbReference>
<feature type="region of interest" description="Disordered" evidence="12">
    <location>
        <begin position="653"/>
        <end position="679"/>
    </location>
</feature>
<dbReference type="OrthoDB" id="9805579at2"/>
<dbReference type="PRINTS" id="PR00906">
    <property type="entry name" value="SECA"/>
</dbReference>
<dbReference type="PROSITE" id="PS51192">
    <property type="entry name" value="HELICASE_ATP_BIND_1"/>
    <property type="match status" value="1"/>
</dbReference>
<dbReference type="PROSITE" id="PS51194">
    <property type="entry name" value="HELICASE_CTER"/>
    <property type="match status" value="1"/>
</dbReference>
<proteinExistence type="inferred from homology"/>
<feature type="domain" description="Helicase C-terminal" evidence="14">
    <location>
        <begin position="483"/>
        <end position="645"/>
    </location>
</feature>
<dbReference type="SMART" id="SM00958">
    <property type="entry name" value="SecA_PP_bind"/>
    <property type="match status" value="1"/>
</dbReference>
<evidence type="ECO:0000256" key="4">
    <source>
        <dbReference type="ARBA" id="ARBA00022519"/>
    </source>
</evidence>
<keyword evidence="3 11" id="KW-0963">Cytoplasm</keyword>
<evidence type="ECO:0000256" key="10">
    <source>
        <dbReference type="ARBA" id="ARBA00023136"/>
    </source>
</evidence>
<feature type="binding site" evidence="11">
    <location>
        <begin position="139"/>
        <end position="143"/>
    </location>
    <ligand>
        <name>ATP</name>
        <dbReference type="ChEBI" id="CHEBI:30616"/>
    </ligand>
</feature>
<evidence type="ECO:0000259" key="15">
    <source>
        <dbReference type="PROSITE" id="PS51196"/>
    </source>
</evidence>
<dbReference type="Pfam" id="PF01043">
    <property type="entry name" value="SecA_PP_bind"/>
    <property type="match status" value="1"/>
</dbReference>
<evidence type="ECO:0000256" key="3">
    <source>
        <dbReference type="ARBA" id="ARBA00022490"/>
    </source>
</evidence>
<dbReference type="Gene3D" id="3.90.1440.10">
    <property type="entry name" value="SecA, preprotein cross-linking domain"/>
    <property type="match status" value="1"/>
</dbReference>
<dbReference type="Gene3D" id="3.40.50.300">
    <property type="entry name" value="P-loop containing nucleotide triphosphate hydrolases"/>
    <property type="match status" value="2"/>
</dbReference>
<dbReference type="PANTHER" id="PTHR30612">
    <property type="entry name" value="SECA INNER MEMBRANE COMPONENT OF SEC PROTEIN SECRETION SYSTEM"/>
    <property type="match status" value="1"/>
</dbReference>
<dbReference type="InterPro" id="IPR011130">
    <property type="entry name" value="SecA_preprotein_X-link_dom"/>
</dbReference>
<evidence type="ECO:0000256" key="12">
    <source>
        <dbReference type="SAM" id="MobiDB-lite"/>
    </source>
</evidence>
<dbReference type="Pfam" id="PF21090">
    <property type="entry name" value="P-loop_SecA"/>
    <property type="match status" value="1"/>
</dbReference>
<feature type="domain" description="SecA family profile" evidence="15">
    <location>
        <begin position="37"/>
        <end position="634"/>
    </location>
</feature>
<dbReference type="PANTHER" id="PTHR30612:SF0">
    <property type="entry name" value="CHLOROPLAST PROTEIN-TRANSPORTING ATPASE"/>
    <property type="match status" value="1"/>
</dbReference>
<dbReference type="Proteomes" id="UP000189935">
    <property type="component" value="Chromosome I"/>
</dbReference>
<dbReference type="GO" id="GO:0006605">
    <property type="term" value="P:protein targeting"/>
    <property type="evidence" value="ECO:0007669"/>
    <property type="project" value="UniProtKB-UniRule"/>
</dbReference>
<dbReference type="InterPro" id="IPR036670">
    <property type="entry name" value="SecA_X-link_sf"/>
</dbReference>
<dbReference type="SMART" id="SM00957">
    <property type="entry name" value="SecA_DEAD"/>
    <property type="match status" value="1"/>
</dbReference>
<evidence type="ECO:0000259" key="14">
    <source>
        <dbReference type="PROSITE" id="PS51194"/>
    </source>
</evidence>
<dbReference type="PROSITE" id="PS01312">
    <property type="entry name" value="SECA"/>
    <property type="match status" value="1"/>
</dbReference>